<gene>
    <name evidence="3" type="ORF">FCE95_10610</name>
</gene>
<evidence type="ECO:0000259" key="2">
    <source>
        <dbReference type="Pfam" id="PF13474"/>
    </source>
</evidence>
<accession>A0A4U5JRF9</accession>
<keyword evidence="1" id="KW-0732">Signal</keyword>
<evidence type="ECO:0000256" key="1">
    <source>
        <dbReference type="SAM" id="SignalP"/>
    </source>
</evidence>
<keyword evidence="4" id="KW-1185">Reference proteome</keyword>
<dbReference type="Proteomes" id="UP000308707">
    <property type="component" value="Unassembled WGS sequence"/>
</dbReference>
<feature type="signal peptide" evidence="1">
    <location>
        <begin position="1"/>
        <end position="20"/>
    </location>
</feature>
<dbReference type="InterPro" id="IPR032710">
    <property type="entry name" value="NTF2-like_dom_sf"/>
</dbReference>
<evidence type="ECO:0000313" key="3">
    <source>
        <dbReference type="EMBL" id="TKR30557.1"/>
    </source>
</evidence>
<dbReference type="InterPro" id="IPR037401">
    <property type="entry name" value="SnoaL-like"/>
</dbReference>
<dbReference type="AlphaFoldDB" id="A0A4U5JRF9"/>
<dbReference type="EMBL" id="SZUA01000002">
    <property type="protein sequence ID" value="TKR30557.1"/>
    <property type="molecule type" value="Genomic_DNA"/>
</dbReference>
<dbReference type="OrthoDB" id="129755at2"/>
<evidence type="ECO:0000313" key="4">
    <source>
        <dbReference type="Proteomes" id="UP000308707"/>
    </source>
</evidence>
<dbReference type="Pfam" id="PF13474">
    <property type="entry name" value="SnoaL_3"/>
    <property type="match status" value="1"/>
</dbReference>
<name>A0A4U5JRF9_9GAMM</name>
<protein>
    <submittedName>
        <fullName evidence="3">DUF4440 domain-containing protein</fullName>
    </submittedName>
</protein>
<proteinExistence type="predicted"/>
<organism evidence="3 4">
    <name type="scientific">Luteimonas gilva</name>
    <dbReference type="NCBI Taxonomy" id="2572684"/>
    <lineage>
        <taxon>Bacteria</taxon>
        <taxon>Pseudomonadati</taxon>
        <taxon>Pseudomonadota</taxon>
        <taxon>Gammaproteobacteria</taxon>
        <taxon>Lysobacterales</taxon>
        <taxon>Lysobacteraceae</taxon>
        <taxon>Luteimonas</taxon>
    </lineage>
</organism>
<sequence length="156" mass="17782">MKTLRIALACLLLAASGAAAAIKPPPGSSLRSAVDRHLAAIEARDLDALLETVTRLPIMTTILPDGRVLKTREEYRKLHVAWFAERDWRMRFQVQDVMQYGDVGIARVKYDSQVRDKAGRYRSKRMALLSLTFRREDGAWRLVYDQNTVIPPTEKK</sequence>
<dbReference type="SUPFAM" id="SSF54427">
    <property type="entry name" value="NTF2-like"/>
    <property type="match status" value="1"/>
</dbReference>
<feature type="chain" id="PRO_5020626116" evidence="1">
    <location>
        <begin position="21"/>
        <end position="156"/>
    </location>
</feature>
<comment type="caution">
    <text evidence="3">The sequence shown here is derived from an EMBL/GenBank/DDBJ whole genome shotgun (WGS) entry which is preliminary data.</text>
</comment>
<feature type="domain" description="SnoaL-like" evidence="2">
    <location>
        <begin position="31"/>
        <end position="145"/>
    </location>
</feature>
<dbReference type="Gene3D" id="3.10.450.50">
    <property type="match status" value="1"/>
</dbReference>
<reference evidence="3 4" key="1">
    <citation type="submission" date="2019-04" db="EMBL/GenBank/DDBJ databases">
        <title>Reference strain of H23.</title>
        <authorList>
            <person name="Luo X."/>
        </authorList>
    </citation>
    <scope>NUCLEOTIDE SEQUENCE [LARGE SCALE GENOMIC DNA]</scope>
    <source>
        <strain evidence="3 4">H23</strain>
    </source>
</reference>
<dbReference type="RefSeq" id="WP_137266987.1">
    <property type="nucleotide sequence ID" value="NZ_SZUA01000002.1"/>
</dbReference>